<dbReference type="Proteomes" id="UP000824087">
    <property type="component" value="Unassembled WGS sequence"/>
</dbReference>
<organism evidence="2 3">
    <name type="scientific">Candidatus Fimihabitans intestinipullorum</name>
    <dbReference type="NCBI Taxonomy" id="2840820"/>
    <lineage>
        <taxon>Bacteria</taxon>
        <taxon>Bacillati</taxon>
        <taxon>Mycoplasmatota</taxon>
        <taxon>Mycoplasmatota incertae sedis</taxon>
        <taxon>Candidatus Fimihabitans</taxon>
    </lineage>
</organism>
<comment type="caution">
    <text evidence="2">The sequence shown here is derived from an EMBL/GenBank/DDBJ whole genome shotgun (WGS) entry which is preliminary data.</text>
</comment>
<reference evidence="2" key="1">
    <citation type="submission" date="2020-10" db="EMBL/GenBank/DDBJ databases">
        <authorList>
            <person name="Gilroy R."/>
        </authorList>
    </citation>
    <scope>NUCLEOTIDE SEQUENCE</scope>
    <source>
        <strain evidence="2">CHK197-8231</strain>
    </source>
</reference>
<evidence type="ECO:0000313" key="3">
    <source>
        <dbReference type="Proteomes" id="UP000824087"/>
    </source>
</evidence>
<gene>
    <name evidence="2" type="ORF">IAD49_06920</name>
</gene>
<feature type="domain" description="IrrE N-terminal-like" evidence="1">
    <location>
        <begin position="23"/>
        <end position="93"/>
    </location>
</feature>
<dbReference type="Pfam" id="PF06114">
    <property type="entry name" value="Peptidase_M78"/>
    <property type="match status" value="1"/>
</dbReference>
<protein>
    <submittedName>
        <fullName evidence="2">ImmA/IrrE family metallo-endopeptidase</fullName>
    </submittedName>
</protein>
<accession>A0A9D1HVG1</accession>
<dbReference type="AlphaFoldDB" id="A0A9D1HVG1"/>
<evidence type="ECO:0000259" key="1">
    <source>
        <dbReference type="Pfam" id="PF06114"/>
    </source>
</evidence>
<reference evidence="2" key="2">
    <citation type="journal article" date="2021" name="PeerJ">
        <title>Extensive microbial diversity within the chicken gut microbiome revealed by metagenomics and culture.</title>
        <authorList>
            <person name="Gilroy R."/>
            <person name="Ravi A."/>
            <person name="Getino M."/>
            <person name="Pursley I."/>
            <person name="Horton D.L."/>
            <person name="Alikhan N.F."/>
            <person name="Baker D."/>
            <person name="Gharbi K."/>
            <person name="Hall N."/>
            <person name="Watson M."/>
            <person name="Adriaenssens E.M."/>
            <person name="Foster-Nyarko E."/>
            <person name="Jarju S."/>
            <person name="Secka A."/>
            <person name="Antonio M."/>
            <person name="Oren A."/>
            <person name="Chaudhuri R.R."/>
            <person name="La Ragione R."/>
            <person name="Hildebrand F."/>
            <person name="Pallen M.J."/>
        </authorList>
    </citation>
    <scope>NUCLEOTIDE SEQUENCE</scope>
    <source>
        <strain evidence="2">CHK197-8231</strain>
    </source>
</reference>
<dbReference type="Gene3D" id="1.10.10.2910">
    <property type="match status" value="1"/>
</dbReference>
<name>A0A9D1HVG1_9BACT</name>
<dbReference type="EMBL" id="DVML01000041">
    <property type="protein sequence ID" value="HIU23291.1"/>
    <property type="molecule type" value="Genomic_DNA"/>
</dbReference>
<proteinExistence type="predicted"/>
<sequence>MNLYNLLSNQINQQDLLNYYNANITYAKLPKGINGFVFPYKGIQNIYINQDLSYYKRKKTLLHELAHIELNQLNQYTESIAFKRDKYEDEADQYLEFLKNSIVKNK</sequence>
<dbReference type="InterPro" id="IPR010359">
    <property type="entry name" value="IrrE_HExxH"/>
</dbReference>
<evidence type="ECO:0000313" key="2">
    <source>
        <dbReference type="EMBL" id="HIU23291.1"/>
    </source>
</evidence>